<name>Q07Q71_RHOP5</name>
<keyword evidence="2" id="KW-1133">Transmembrane helix</keyword>
<dbReference type="AlphaFoldDB" id="Q07Q71"/>
<feature type="transmembrane region" description="Helical" evidence="2">
    <location>
        <begin position="179"/>
        <end position="197"/>
    </location>
</feature>
<evidence type="ECO:0000256" key="3">
    <source>
        <dbReference type="SAM" id="SignalP"/>
    </source>
</evidence>
<sequence length="217" mass="22487">MRALVFLIALAAALSVAGTEALAHKMKLFATAEAAVVSGRVYFSPGGQALDAQVTATTPDGATVFVGRTDQQGAFHFEVLRRVDHRLTADGGDGHEASFTIKATELPASLPADPTSSSASVPPPTPSSDPPPAIAAVTAPAEPATADLAALIEQSVARQVRPLREQLDSYQEAVRWHDVLGGIGYIIGLAGLAYGFASRSSSRTRRSIVAGDKKAAQ</sequence>
<proteinExistence type="predicted"/>
<accession>Q07Q71</accession>
<keyword evidence="2" id="KW-0812">Transmembrane</keyword>
<evidence type="ECO:0000256" key="1">
    <source>
        <dbReference type="SAM" id="MobiDB-lite"/>
    </source>
</evidence>
<gene>
    <name evidence="4" type="ordered locus">RPE_1969</name>
</gene>
<feature type="signal peptide" evidence="3">
    <location>
        <begin position="1"/>
        <end position="17"/>
    </location>
</feature>
<keyword evidence="3" id="KW-0732">Signal</keyword>
<dbReference type="eggNOG" id="COG0310">
    <property type="taxonomic scope" value="Bacteria"/>
</dbReference>
<dbReference type="KEGG" id="rpe:RPE_1969"/>
<protein>
    <recommendedName>
        <fullName evidence="5">Cobalt ABC transporter permease</fullName>
    </recommendedName>
</protein>
<evidence type="ECO:0000256" key="2">
    <source>
        <dbReference type="SAM" id="Phobius"/>
    </source>
</evidence>
<dbReference type="OrthoDB" id="8447011at2"/>
<dbReference type="EMBL" id="CP000463">
    <property type="protein sequence ID" value="ABJ05913.1"/>
    <property type="molecule type" value="Genomic_DNA"/>
</dbReference>
<reference evidence="4" key="1">
    <citation type="submission" date="2006-09" db="EMBL/GenBank/DDBJ databases">
        <title>Complete sequence of Rhodopseudomonas palustris BisA53.</title>
        <authorList>
            <consortium name="US DOE Joint Genome Institute"/>
            <person name="Copeland A."/>
            <person name="Lucas S."/>
            <person name="Lapidus A."/>
            <person name="Barry K."/>
            <person name="Detter J.C."/>
            <person name="Glavina del Rio T."/>
            <person name="Hammon N."/>
            <person name="Israni S."/>
            <person name="Dalin E."/>
            <person name="Tice H."/>
            <person name="Pitluck S."/>
            <person name="Chain P."/>
            <person name="Malfatti S."/>
            <person name="Shin M."/>
            <person name="Vergez L."/>
            <person name="Schmutz J."/>
            <person name="Larimer F."/>
            <person name="Land M."/>
            <person name="Hauser L."/>
            <person name="Pelletier D.A."/>
            <person name="Kyrpides N."/>
            <person name="Kim E."/>
            <person name="Harwood C.S."/>
            <person name="Oda Y."/>
            <person name="Richardson P."/>
        </authorList>
    </citation>
    <scope>NUCLEOTIDE SEQUENCE [LARGE SCALE GENOMIC DNA]</scope>
    <source>
        <strain evidence="4">BisA53</strain>
    </source>
</reference>
<evidence type="ECO:0000313" key="4">
    <source>
        <dbReference type="EMBL" id="ABJ05913.1"/>
    </source>
</evidence>
<feature type="compositionally biased region" description="Pro residues" evidence="1">
    <location>
        <begin position="121"/>
        <end position="132"/>
    </location>
</feature>
<dbReference type="STRING" id="316055.RPE_1969"/>
<dbReference type="HOGENOM" id="CLU_083845_0_0_5"/>
<evidence type="ECO:0008006" key="5">
    <source>
        <dbReference type="Google" id="ProtNLM"/>
    </source>
</evidence>
<organism evidence="4">
    <name type="scientific">Rhodopseudomonas palustris (strain BisA53)</name>
    <dbReference type="NCBI Taxonomy" id="316055"/>
    <lineage>
        <taxon>Bacteria</taxon>
        <taxon>Pseudomonadati</taxon>
        <taxon>Pseudomonadota</taxon>
        <taxon>Alphaproteobacteria</taxon>
        <taxon>Hyphomicrobiales</taxon>
        <taxon>Nitrobacteraceae</taxon>
        <taxon>Rhodopseudomonas</taxon>
    </lineage>
</organism>
<feature type="region of interest" description="Disordered" evidence="1">
    <location>
        <begin position="110"/>
        <end position="132"/>
    </location>
</feature>
<feature type="compositionally biased region" description="Low complexity" evidence="1">
    <location>
        <begin position="111"/>
        <end position="120"/>
    </location>
</feature>
<keyword evidence="2" id="KW-0472">Membrane</keyword>
<feature type="chain" id="PRO_5004165919" description="Cobalt ABC transporter permease" evidence="3">
    <location>
        <begin position="18"/>
        <end position="217"/>
    </location>
</feature>